<evidence type="ECO:0000256" key="3">
    <source>
        <dbReference type="RuleBase" id="RU000507"/>
    </source>
</evidence>
<keyword evidence="2" id="KW-0677">Repeat</keyword>
<evidence type="ECO:0000259" key="4">
    <source>
        <dbReference type="PROSITE" id="PS50206"/>
    </source>
</evidence>
<dbReference type="AlphaFoldDB" id="A0A2U2MZG1"/>
<dbReference type="OrthoDB" id="9781034at2"/>
<name>A0A2U2MZG1_9GAMM</name>
<dbReference type="Gene3D" id="3.40.250.10">
    <property type="entry name" value="Rhodanese-like domain"/>
    <property type="match status" value="2"/>
</dbReference>
<dbReference type="Proteomes" id="UP000245474">
    <property type="component" value="Unassembled WGS sequence"/>
</dbReference>
<dbReference type="CDD" id="cd01448">
    <property type="entry name" value="TST_Repeat_1"/>
    <property type="match status" value="1"/>
</dbReference>
<protein>
    <recommendedName>
        <fullName evidence="3">Sulfurtransferase</fullName>
    </recommendedName>
</protein>
<proteinExistence type="predicted"/>
<dbReference type="InterPro" id="IPR001763">
    <property type="entry name" value="Rhodanese-like_dom"/>
</dbReference>
<keyword evidence="1 3" id="KW-0808">Transferase</keyword>
<dbReference type="PANTHER" id="PTHR11364:SF27">
    <property type="entry name" value="SULFURTRANSFERASE"/>
    <property type="match status" value="1"/>
</dbReference>
<dbReference type="InterPro" id="IPR045078">
    <property type="entry name" value="TST/MPST-like"/>
</dbReference>
<evidence type="ECO:0000313" key="6">
    <source>
        <dbReference type="Proteomes" id="UP000245474"/>
    </source>
</evidence>
<feature type="domain" description="Rhodanese" evidence="4">
    <location>
        <begin position="17"/>
        <end position="136"/>
    </location>
</feature>
<evidence type="ECO:0000256" key="2">
    <source>
        <dbReference type="ARBA" id="ARBA00022737"/>
    </source>
</evidence>
<keyword evidence="6" id="KW-1185">Reference proteome</keyword>
<organism evidence="5 6">
    <name type="scientific">Sediminicurvatus halobius</name>
    <dbReference type="NCBI Taxonomy" id="2182432"/>
    <lineage>
        <taxon>Bacteria</taxon>
        <taxon>Pseudomonadati</taxon>
        <taxon>Pseudomonadota</taxon>
        <taxon>Gammaproteobacteria</taxon>
        <taxon>Chromatiales</taxon>
        <taxon>Ectothiorhodospiraceae</taxon>
        <taxon>Sediminicurvatus</taxon>
    </lineage>
</organism>
<dbReference type="GO" id="GO:0004792">
    <property type="term" value="F:thiosulfate-cyanide sulfurtransferase activity"/>
    <property type="evidence" value="ECO:0007669"/>
    <property type="project" value="InterPro"/>
</dbReference>
<dbReference type="RefSeq" id="WP_109679232.1">
    <property type="nucleotide sequence ID" value="NZ_CP086615.1"/>
</dbReference>
<feature type="domain" description="Rhodanese" evidence="4">
    <location>
        <begin position="164"/>
        <end position="277"/>
    </location>
</feature>
<dbReference type="InterPro" id="IPR036873">
    <property type="entry name" value="Rhodanese-like_dom_sf"/>
</dbReference>
<comment type="caution">
    <text evidence="5">The sequence shown here is derived from an EMBL/GenBank/DDBJ whole genome shotgun (WGS) entry which is preliminary data.</text>
</comment>
<gene>
    <name evidence="5" type="ORF">DEM34_12885</name>
</gene>
<reference evidence="5 6" key="1">
    <citation type="submission" date="2018-05" db="EMBL/GenBank/DDBJ databases">
        <title>Spiribacter halobius sp. nov., a moderately halophilic bacterium isolated from marine solar saltern.</title>
        <authorList>
            <person name="Zheng W.-S."/>
            <person name="Lu D.-C."/>
            <person name="Du Z.-J."/>
        </authorList>
    </citation>
    <scope>NUCLEOTIDE SEQUENCE [LARGE SCALE GENOMIC DNA]</scope>
    <source>
        <strain evidence="5 6">E85</strain>
    </source>
</reference>
<dbReference type="Pfam" id="PF00581">
    <property type="entry name" value="Rhodanese"/>
    <property type="match status" value="2"/>
</dbReference>
<dbReference type="FunFam" id="3.40.250.10:FF:000035">
    <property type="entry name" value="Thiosulfate sulfurtransferase"/>
    <property type="match status" value="1"/>
</dbReference>
<dbReference type="SUPFAM" id="SSF52821">
    <property type="entry name" value="Rhodanese/Cell cycle control phosphatase"/>
    <property type="match status" value="2"/>
</dbReference>
<evidence type="ECO:0000313" key="5">
    <source>
        <dbReference type="EMBL" id="PWG62198.1"/>
    </source>
</evidence>
<dbReference type="PROSITE" id="PS00683">
    <property type="entry name" value="RHODANESE_2"/>
    <property type="match status" value="1"/>
</dbReference>
<dbReference type="InterPro" id="IPR001307">
    <property type="entry name" value="Thiosulphate_STrfase_CS"/>
</dbReference>
<dbReference type="PROSITE" id="PS50206">
    <property type="entry name" value="RHODANESE_3"/>
    <property type="match status" value="2"/>
</dbReference>
<sequence length="282" mass="30757">MPFTTLIDPQTLHQRLHAPDWAVVDCRFDLADPEAGRRAWQAGHIPGAVFADLEQVLSGPRQRHTGRHPLPDPDALAAWLSRHGIGNDTQVVAYDSGPGMFAARLWWLLRWLGHDAVAVLNGGLEAWRAMGGDLDDAAPERPGARFIPRPGSMPVVDTAALAREPEGWLLVDARSEERYAGESEPMDPVAGHVPGALNRPFTRNLGPDQRLQPEATLETEWRTLLAHAGGRPAAVMCGSGVTACHHLLALAHTGIEGVALYAGSWSEWIRDPERPVRRGRTP</sequence>
<evidence type="ECO:0000256" key="1">
    <source>
        <dbReference type="ARBA" id="ARBA00022679"/>
    </source>
</evidence>
<dbReference type="PANTHER" id="PTHR11364">
    <property type="entry name" value="THIOSULFATE SULFERTANSFERASE"/>
    <property type="match status" value="1"/>
</dbReference>
<dbReference type="CDD" id="cd01449">
    <property type="entry name" value="TST_Repeat_2"/>
    <property type="match status" value="1"/>
</dbReference>
<accession>A0A2U2MZG1</accession>
<dbReference type="EMBL" id="QFFI01000021">
    <property type="protein sequence ID" value="PWG62198.1"/>
    <property type="molecule type" value="Genomic_DNA"/>
</dbReference>
<dbReference type="SMART" id="SM00450">
    <property type="entry name" value="RHOD"/>
    <property type="match status" value="2"/>
</dbReference>